<name>A0A7G1NEC8_9ACTN</name>
<evidence type="ECO:0000256" key="2">
    <source>
        <dbReference type="ARBA" id="ARBA00007145"/>
    </source>
</evidence>
<comment type="similarity">
    <text evidence="2 7 8">In the C-terminal section; belongs to the NAD synthetase family.</text>
</comment>
<dbReference type="PANTHER" id="PTHR23090:SF9">
    <property type="entry name" value="GLUTAMINE-DEPENDENT NAD(+) SYNTHETASE"/>
    <property type="match status" value="1"/>
</dbReference>
<feature type="active site" description="Nucleophile; for glutaminase activity" evidence="7">
    <location>
        <position position="178"/>
    </location>
</feature>
<feature type="binding site" evidence="7">
    <location>
        <position position="211"/>
    </location>
    <ligand>
        <name>L-glutamine</name>
        <dbReference type="ChEBI" id="CHEBI:58359"/>
    </ligand>
</feature>
<feature type="binding site" evidence="7">
    <location>
        <position position="205"/>
    </location>
    <ligand>
        <name>L-glutamine</name>
        <dbReference type="ChEBI" id="CHEBI:58359"/>
    </ligand>
</feature>
<feature type="domain" description="CN hydrolase" evidence="12">
    <location>
        <begin position="20"/>
        <end position="275"/>
    </location>
</feature>
<comment type="pathway">
    <text evidence="1 7 8">Cofactor biosynthesis; NAD(+) biosynthesis; NAD(+) from deamido-NAD(+) (L-Gln route): step 1/1.</text>
</comment>
<dbReference type="PIRSF" id="PIRSF006630">
    <property type="entry name" value="NADS_GAT"/>
    <property type="match status" value="1"/>
</dbReference>
<dbReference type="FunFam" id="3.40.50.620:FF:000106">
    <property type="entry name" value="Glutamine-dependent NAD(+) synthetase"/>
    <property type="match status" value="1"/>
</dbReference>
<keyword evidence="5 7" id="KW-0067">ATP-binding</keyword>
<feature type="binding site" evidence="7">
    <location>
        <position position="424"/>
    </location>
    <ligand>
        <name>deamido-NAD(+)</name>
        <dbReference type="ChEBI" id="CHEBI:58437"/>
        <note>ligand shared between two neighboring subunits</note>
    </ligand>
</feature>
<dbReference type="InterPro" id="IPR014729">
    <property type="entry name" value="Rossmann-like_a/b/a_fold"/>
</dbReference>
<dbReference type="InterPro" id="IPR000132">
    <property type="entry name" value="Nitrilase/CN_hydratase_CS"/>
</dbReference>
<dbReference type="Pfam" id="PF00795">
    <property type="entry name" value="CN_hydrolase"/>
    <property type="match status" value="1"/>
</dbReference>
<gene>
    <name evidence="7" type="primary">nadE</name>
    <name evidence="13" type="ORF">GCM10017668_18930</name>
</gene>
<organism evidence="13 14">
    <name type="scientific">Streptomyces tuirus</name>
    <dbReference type="NCBI Taxonomy" id="68278"/>
    <lineage>
        <taxon>Bacteria</taxon>
        <taxon>Bacillati</taxon>
        <taxon>Actinomycetota</taxon>
        <taxon>Actinomycetes</taxon>
        <taxon>Kitasatosporales</taxon>
        <taxon>Streptomycetaceae</taxon>
        <taxon>Streptomyces</taxon>
    </lineage>
</organism>
<dbReference type="PROSITE" id="PS50263">
    <property type="entry name" value="CN_HYDROLASE"/>
    <property type="match status" value="1"/>
</dbReference>
<dbReference type="Gene3D" id="3.40.50.620">
    <property type="entry name" value="HUPs"/>
    <property type="match status" value="1"/>
</dbReference>
<dbReference type="Pfam" id="PF02540">
    <property type="entry name" value="NAD_synthase"/>
    <property type="match status" value="1"/>
</dbReference>
<dbReference type="SUPFAM" id="SSF56317">
    <property type="entry name" value="Carbon-nitrogen hydrolase"/>
    <property type="match status" value="1"/>
</dbReference>
<dbReference type="PANTHER" id="PTHR23090">
    <property type="entry name" value="NH 3 /GLUTAMINE-DEPENDENT NAD + SYNTHETASE"/>
    <property type="match status" value="1"/>
</dbReference>
<evidence type="ECO:0000256" key="7">
    <source>
        <dbReference type="HAMAP-Rule" id="MF_02090"/>
    </source>
</evidence>
<dbReference type="GO" id="GO:0000257">
    <property type="term" value="F:nitrilase activity"/>
    <property type="evidence" value="ECO:0007669"/>
    <property type="project" value="UniProtKB-ARBA"/>
</dbReference>
<dbReference type="KEGG" id="stui:GCM10017668_18930"/>
<dbReference type="GO" id="GO:0003952">
    <property type="term" value="F:NAD+ synthase (glutamine-hydrolyzing) activity"/>
    <property type="evidence" value="ECO:0007669"/>
    <property type="project" value="UniProtKB-UniRule"/>
</dbReference>
<protein>
    <recommendedName>
        <fullName evidence="7 8">Glutamine-dependent NAD(+) synthetase</fullName>
        <ecNumber evidence="7 8">6.3.5.1</ecNumber>
    </recommendedName>
    <alternativeName>
        <fullName evidence="7 8">NAD(+) synthase [glutamine-hydrolyzing]</fullName>
    </alternativeName>
</protein>
<feature type="active site" description="Proton acceptor; for glutaminase activity" evidence="7">
    <location>
        <position position="60"/>
    </location>
</feature>
<proteinExistence type="inferred from homology"/>
<dbReference type="EC" id="6.3.5.1" evidence="7 8"/>
<dbReference type="NCBIfam" id="TIGR00552">
    <property type="entry name" value="nadE"/>
    <property type="match status" value="1"/>
</dbReference>
<dbReference type="GO" id="GO:0004359">
    <property type="term" value="F:glutaminase activity"/>
    <property type="evidence" value="ECO:0007669"/>
    <property type="project" value="InterPro"/>
</dbReference>
<dbReference type="AlphaFoldDB" id="A0A7G1NEC8"/>
<dbReference type="GO" id="GO:0005737">
    <property type="term" value="C:cytoplasm"/>
    <property type="evidence" value="ECO:0007669"/>
    <property type="project" value="InterPro"/>
</dbReference>
<evidence type="ECO:0000256" key="4">
    <source>
        <dbReference type="ARBA" id="ARBA00022741"/>
    </source>
</evidence>
<evidence type="ECO:0000313" key="14">
    <source>
        <dbReference type="Proteomes" id="UP000516373"/>
    </source>
</evidence>
<feature type="binding site" evidence="7">
    <location>
        <begin position="347"/>
        <end position="354"/>
    </location>
    <ligand>
        <name>ATP</name>
        <dbReference type="ChEBI" id="CHEBI:30616"/>
    </ligand>
</feature>
<comment type="caution">
    <text evidence="7">Lacks conserved residue(s) required for the propagation of feature annotation.</text>
</comment>
<keyword evidence="6 7" id="KW-0520">NAD</keyword>
<keyword evidence="3 7" id="KW-0436">Ligase</keyword>
<comment type="catalytic activity">
    <reaction evidence="7 8">
        <text>deamido-NAD(+) + L-glutamine + ATP + H2O = L-glutamate + AMP + diphosphate + NAD(+) + H(+)</text>
        <dbReference type="Rhea" id="RHEA:24384"/>
        <dbReference type="ChEBI" id="CHEBI:15377"/>
        <dbReference type="ChEBI" id="CHEBI:15378"/>
        <dbReference type="ChEBI" id="CHEBI:29985"/>
        <dbReference type="ChEBI" id="CHEBI:30616"/>
        <dbReference type="ChEBI" id="CHEBI:33019"/>
        <dbReference type="ChEBI" id="CHEBI:57540"/>
        <dbReference type="ChEBI" id="CHEBI:58359"/>
        <dbReference type="ChEBI" id="CHEBI:58437"/>
        <dbReference type="ChEBI" id="CHEBI:456215"/>
        <dbReference type="EC" id="6.3.5.1"/>
    </reaction>
</comment>
<dbReference type="NCBIfam" id="NF010588">
    <property type="entry name" value="PRK13981.1"/>
    <property type="match status" value="1"/>
</dbReference>
<dbReference type="UniPathway" id="UPA00253">
    <property type="reaction ID" value="UER00334"/>
</dbReference>
<evidence type="ECO:0000256" key="6">
    <source>
        <dbReference type="ARBA" id="ARBA00023027"/>
    </source>
</evidence>
<evidence type="ECO:0000256" key="10">
    <source>
        <dbReference type="RuleBase" id="RU003811"/>
    </source>
</evidence>
<dbReference type="InterPro" id="IPR022310">
    <property type="entry name" value="NAD/GMP_synthase"/>
</dbReference>
<evidence type="ECO:0000313" key="13">
    <source>
        <dbReference type="EMBL" id="BCL20050.1"/>
    </source>
</evidence>
<evidence type="ECO:0000256" key="1">
    <source>
        <dbReference type="ARBA" id="ARBA00005188"/>
    </source>
</evidence>
<evidence type="ECO:0000256" key="5">
    <source>
        <dbReference type="ARBA" id="ARBA00022840"/>
    </source>
</evidence>
<reference evidence="13 14" key="1">
    <citation type="journal article" date="2014" name="Int. J. Syst. Evol. Microbiol.">
        <title>Complete genome sequence of Corynebacterium casei LMG S-19264T (=DSM 44701T), isolated from a smear-ripened cheese.</title>
        <authorList>
            <consortium name="US DOE Joint Genome Institute (JGI-PGF)"/>
            <person name="Walter F."/>
            <person name="Albersmeier A."/>
            <person name="Kalinowski J."/>
            <person name="Ruckert C."/>
        </authorList>
    </citation>
    <scope>NUCLEOTIDE SEQUENCE [LARGE SCALE GENOMIC DNA]</scope>
    <source>
        <strain evidence="13 14">JCM 4255</strain>
    </source>
</reference>
<dbReference type="Proteomes" id="UP000516373">
    <property type="component" value="Chromosome"/>
</dbReference>
<comment type="function">
    <text evidence="7">Catalyzes the ATP-dependent amidation of deamido-NAD to form NAD. Uses L-glutamine as a nitrogen source.</text>
</comment>
<feature type="active site" description="Proton acceptor" evidence="9">
    <location>
        <position position="60"/>
    </location>
</feature>
<dbReference type="SUPFAM" id="SSF52402">
    <property type="entry name" value="Adenine nucleotide alpha hydrolases-like"/>
    <property type="match status" value="1"/>
</dbReference>
<feature type="binding site" evidence="7">
    <location>
        <position position="453"/>
    </location>
    <ligand>
        <name>deamido-NAD(+)</name>
        <dbReference type="ChEBI" id="CHEBI:58437"/>
        <note>ligand shared between two neighboring subunits</note>
    </ligand>
</feature>
<evidence type="ECO:0000256" key="8">
    <source>
        <dbReference type="PIRNR" id="PIRNR006630"/>
    </source>
</evidence>
<dbReference type="InterPro" id="IPR003010">
    <property type="entry name" value="C-N_Hydrolase"/>
</dbReference>
<dbReference type="CDD" id="cd00553">
    <property type="entry name" value="NAD_synthase"/>
    <property type="match status" value="1"/>
</dbReference>
<dbReference type="GO" id="GO:0005524">
    <property type="term" value="F:ATP binding"/>
    <property type="evidence" value="ECO:0007669"/>
    <property type="project" value="UniProtKB-UniRule"/>
</dbReference>
<evidence type="ECO:0000259" key="12">
    <source>
        <dbReference type="PROSITE" id="PS50263"/>
    </source>
</evidence>
<evidence type="ECO:0000256" key="11">
    <source>
        <dbReference type="SAM" id="MobiDB-lite"/>
    </source>
</evidence>
<feature type="binding site" evidence="7">
    <location>
        <position position="148"/>
    </location>
    <ligand>
        <name>L-glutamine</name>
        <dbReference type="ChEBI" id="CHEBI:58359"/>
    </ligand>
</feature>
<dbReference type="HAMAP" id="MF_02090">
    <property type="entry name" value="NadE_glutamine_dep"/>
    <property type="match status" value="1"/>
</dbReference>
<dbReference type="Gene3D" id="3.60.110.10">
    <property type="entry name" value="Carbon-nitrogen hydrolase"/>
    <property type="match status" value="1"/>
</dbReference>
<dbReference type="GO" id="GO:0008795">
    <property type="term" value="F:NAD+ synthase activity"/>
    <property type="evidence" value="ECO:0007669"/>
    <property type="project" value="UniProtKB-UniRule"/>
</dbReference>
<feature type="region of interest" description="Disordered" evidence="11">
    <location>
        <begin position="491"/>
        <end position="520"/>
    </location>
</feature>
<keyword evidence="4 7" id="KW-0547">Nucleotide-binding</keyword>
<dbReference type="InterPro" id="IPR014445">
    <property type="entry name" value="Gln-dep_NAD_synthase"/>
</dbReference>
<dbReference type="InterPro" id="IPR003694">
    <property type="entry name" value="NAD_synthase"/>
</dbReference>
<dbReference type="InterPro" id="IPR036526">
    <property type="entry name" value="C-N_Hydrolase_sf"/>
</dbReference>
<evidence type="ECO:0000256" key="3">
    <source>
        <dbReference type="ARBA" id="ARBA00022598"/>
    </source>
</evidence>
<dbReference type="PROSITE" id="PS00920">
    <property type="entry name" value="NITRIL_CHT_1"/>
    <property type="match status" value="1"/>
</dbReference>
<evidence type="ECO:0000256" key="9">
    <source>
        <dbReference type="PROSITE-ProRule" id="PRU10139"/>
    </source>
</evidence>
<dbReference type="GO" id="GO:0009435">
    <property type="term" value="P:NAD+ biosynthetic process"/>
    <property type="evidence" value="ECO:0007669"/>
    <property type="project" value="UniProtKB-UniRule"/>
</dbReference>
<accession>A0A7G1NEC8</accession>
<feature type="active site" description="For glutaminase activity" evidence="7">
    <location>
        <position position="142"/>
    </location>
</feature>
<dbReference type="CDD" id="cd07570">
    <property type="entry name" value="GAT_Gln-NAD-synth"/>
    <property type="match status" value="1"/>
</dbReference>
<comment type="similarity">
    <text evidence="10">Belongs to the NAD synthetase family.</text>
</comment>
<dbReference type="EMBL" id="AP023439">
    <property type="protein sequence ID" value="BCL20050.1"/>
    <property type="molecule type" value="Genomic_DNA"/>
</dbReference>
<sequence length="600" mass="64644">MPHPTHCVALTITLGGVPQLRLALNQIDARVGDLAGNTESIVRWTRHSAEQGAHLVAFPEMVLTGYPVEDLALRSSFVEASRAALRTLAARLADEGFGELPVIVGYLDRSATAQPKYGQPAGAPQNAGAVLHRGEVVLNYAKHHLPNYGVFDEFRYFVPGDSMPVLRVHGVDVALAICEDLWQDGGRVPAARSAQAGLLVSINASPYERNKDDTRLELVRKRAQEAGCTTAYLAMIGGQDELVFDGDSIVVDRYGEVVARAPQFSEGCVVLDLDLPAASAHAPTGVVDDGLRIDRVVLSEEPLAPYEPELTGGYADRLEDDEEVYSALVVGLRAYVAKNGFSSVLIGLSGGIDSALVAAIACDAVGAQNVYGVSMPSKYSSDHSKDDAAELARRTGLNYRTVAIEPMFDAYMSALELTGLAEENLQSRLRGTLLMAISNQEGHIVLAPGNKSELAVGYSTLYGDSVGAYGPIKDVYKTSVFRLAEWRNRAAGERGQTPPIPESSISKPPSAELRPGQVDTDSLPDYPVLDAILELYVDHDRGADEIVAAGFDAELVAKTLRMVDTAEYKRRQYPPGTKISPKGFGKDRRLPITNAWRESL</sequence>
<feature type="binding site" evidence="7">
    <location>
        <position position="569"/>
    </location>
    <ligand>
        <name>deamido-NAD(+)</name>
        <dbReference type="ChEBI" id="CHEBI:58437"/>
        <note>ligand shared between two neighboring subunits</note>
    </ligand>
</feature>